<protein>
    <submittedName>
        <fullName evidence="9">Trehalose transport system permease protein SugA</fullName>
    </submittedName>
</protein>
<keyword evidence="4 7" id="KW-0812">Transmembrane</keyword>
<evidence type="ECO:0000256" key="3">
    <source>
        <dbReference type="ARBA" id="ARBA00022475"/>
    </source>
</evidence>
<keyword evidence="5 7" id="KW-1133">Transmembrane helix</keyword>
<dbReference type="AlphaFoldDB" id="A0A0M6Y3P3"/>
<accession>A0A0M6Y3P3</accession>
<proteinExistence type="inferred from homology"/>
<keyword evidence="3" id="KW-1003">Cell membrane</keyword>
<dbReference type="STRING" id="187304.B0E33_17725"/>
<feature type="transmembrane region" description="Helical" evidence="7">
    <location>
        <begin position="73"/>
        <end position="94"/>
    </location>
</feature>
<feature type="transmembrane region" description="Helical" evidence="7">
    <location>
        <begin position="264"/>
        <end position="284"/>
    </location>
</feature>
<evidence type="ECO:0000259" key="8">
    <source>
        <dbReference type="PROSITE" id="PS50928"/>
    </source>
</evidence>
<gene>
    <name evidence="9" type="primary">sugA_2</name>
    <name evidence="9" type="ORF">LAL4801_02349</name>
</gene>
<name>A0A0M6Y3P3_9HYPH</name>
<dbReference type="GO" id="GO:0005886">
    <property type="term" value="C:plasma membrane"/>
    <property type="evidence" value="ECO:0007669"/>
    <property type="project" value="UniProtKB-SubCell"/>
</dbReference>
<comment type="similarity">
    <text evidence="7">Belongs to the binding-protein-dependent transport system permease family.</text>
</comment>
<dbReference type="InterPro" id="IPR035906">
    <property type="entry name" value="MetI-like_sf"/>
</dbReference>
<evidence type="ECO:0000256" key="1">
    <source>
        <dbReference type="ARBA" id="ARBA00004651"/>
    </source>
</evidence>
<comment type="subcellular location">
    <subcellularLocation>
        <location evidence="1 7">Cell membrane</location>
        <topology evidence="1 7">Multi-pass membrane protein</topology>
    </subcellularLocation>
</comment>
<dbReference type="KEGG" id="lagg:B0E33_17725"/>
<feature type="transmembrane region" description="Helical" evidence="7">
    <location>
        <begin position="106"/>
        <end position="123"/>
    </location>
</feature>
<dbReference type="CDD" id="cd06261">
    <property type="entry name" value="TM_PBP2"/>
    <property type="match status" value="1"/>
</dbReference>
<dbReference type="InterPro" id="IPR000515">
    <property type="entry name" value="MetI-like"/>
</dbReference>
<dbReference type="RefSeq" id="WP_031270353.1">
    <property type="nucleotide sequence ID" value="NZ_CP045617.1"/>
</dbReference>
<reference evidence="10" key="1">
    <citation type="submission" date="2015-07" db="EMBL/GenBank/DDBJ databases">
        <authorList>
            <person name="Rodrigo-Torres Lidia"/>
            <person name="Arahal R.David."/>
        </authorList>
    </citation>
    <scope>NUCLEOTIDE SEQUENCE [LARGE SCALE GENOMIC DNA]</scope>
    <source>
        <strain evidence="10">CECT 4801</strain>
    </source>
</reference>
<evidence type="ECO:0000256" key="5">
    <source>
        <dbReference type="ARBA" id="ARBA00022989"/>
    </source>
</evidence>
<dbReference type="Gene3D" id="1.10.3720.10">
    <property type="entry name" value="MetI-like"/>
    <property type="match status" value="1"/>
</dbReference>
<feature type="transmembrane region" description="Helical" evidence="7">
    <location>
        <begin position="155"/>
        <end position="178"/>
    </location>
</feature>
<keyword evidence="2 7" id="KW-0813">Transport</keyword>
<dbReference type="GO" id="GO:0055085">
    <property type="term" value="P:transmembrane transport"/>
    <property type="evidence" value="ECO:0007669"/>
    <property type="project" value="InterPro"/>
</dbReference>
<evidence type="ECO:0000256" key="6">
    <source>
        <dbReference type="ARBA" id="ARBA00023136"/>
    </source>
</evidence>
<dbReference type="EMBL" id="CXST01000001">
    <property type="protein sequence ID" value="CTQ43907.1"/>
    <property type="molecule type" value="Genomic_DNA"/>
</dbReference>
<feature type="transmembrane region" description="Helical" evidence="7">
    <location>
        <begin position="208"/>
        <end position="228"/>
    </location>
</feature>
<dbReference type="PANTHER" id="PTHR43005:SF2">
    <property type="entry name" value="INTEGRAL MEMBRANE SUGAR TRANSPORT PROTEIN"/>
    <property type="match status" value="1"/>
</dbReference>
<dbReference type="SUPFAM" id="SSF161098">
    <property type="entry name" value="MetI-like"/>
    <property type="match status" value="1"/>
</dbReference>
<evidence type="ECO:0000256" key="7">
    <source>
        <dbReference type="RuleBase" id="RU363032"/>
    </source>
</evidence>
<dbReference type="OrthoDB" id="5812615at2"/>
<feature type="transmembrane region" description="Helical" evidence="7">
    <location>
        <begin position="12"/>
        <end position="37"/>
    </location>
</feature>
<evidence type="ECO:0000313" key="9">
    <source>
        <dbReference type="EMBL" id="CTQ43907.1"/>
    </source>
</evidence>
<evidence type="ECO:0000313" key="10">
    <source>
        <dbReference type="Proteomes" id="UP000048926"/>
    </source>
</evidence>
<sequence length="290" mass="31988">MATQHSRAAARLMISPAVLLLLGWMIIPLSMTLYFSFLRYNLLIPGMEEWTGWTNYEFFLTDPAFFAALKNTLLLVGGVLLITIVGGVLLALLLDQPFWGQGIVRILVIAPFFVMPTVSALVWKNMFMNPVNGLFAYFAKFLGLQPFDFLSHAPLFSIILIVAWQWLPFATLILLTALQSLDSEQLEAAEMDGANFLNRFVFIMVPHLARSITVVILIQTIFLLSVFAEILVTTNGGPGYASTNLTYLIYAQSLLQFDVGGGSAGGVVAIILANIVAIFLMRMIGKNLEA</sequence>
<dbReference type="Pfam" id="PF00528">
    <property type="entry name" value="BPD_transp_1"/>
    <property type="match status" value="1"/>
</dbReference>
<dbReference type="PROSITE" id="PS50928">
    <property type="entry name" value="ABC_TM1"/>
    <property type="match status" value="1"/>
</dbReference>
<evidence type="ECO:0000256" key="4">
    <source>
        <dbReference type="ARBA" id="ARBA00022692"/>
    </source>
</evidence>
<organism evidence="9 10">
    <name type="scientific">Roseibium aggregatum</name>
    <dbReference type="NCBI Taxonomy" id="187304"/>
    <lineage>
        <taxon>Bacteria</taxon>
        <taxon>Pseudomonadati</taxon>
        <taxon>Pseudomonadota</taxon>
        <taxon>Alphaproteobacteria</taxon>
        <taxon>Hyphomicrobiales</taxon>
        <taxon>Stappiaceae</taxon>
        <taxon>Roseibium</taxon>
    </lineage>
</organism>
<dbReference type="Proteomes" id="UP000048926">
    <property type="component" value="Unassembled WGS sequence"/>
</dbReference>
<keyword evidence="6 7" id="KW-0472">Membrane</keyword>
<dbReference type="PANTHER" id="PTHR43005">
    <property type="entry name" value="BLR7065 PROTEIN"/>
    <property type="match status" value="1"/>
</dbReference>
<evidence type="ECO:0000256" key="2">
    <source>
        <dbReference type="ARBA" id="ARBA00022448"/>
    </source>
</evidence>
<feature type="domain" description="ABC transmembrane type-1" evidence="8">
    <location>
        <begin position="69"/>
        <end position="280"/>
    </location>
</feature>
<keyword evidence="10" id="KW-1185">Reference proteome</keyword>